<evidence type="ECO:0000313" key="5">
    <source>
        <dbReference type="Proteomes" id="UP000002941"/>
    </source>
</evidence>
<organism evidence="4 5">
    <name type="scientific">Actinomyces massiliensis F0489</name>
    <dbReference type="NCBI Taxonomy" id="1125718"/>
    <lineage>
        <taxon>Bacteria</taxon>
        <taxon>Bacillati</taxon>
        <taxon>Actinomycetota</taxon>
        <taxon>Actinomycetes</taxon>
        <taxon>Actinomycetales</taxon>
        <taxon>Actinomycetaceae</taxon>
        <taxon>Actinomyces</taxon>
    </lineage>
</organism>
<accession>J0WFE9</accession>
<dbReference type="SUPFAM" id="SSF56601">
    <property type="entry name" value="beta-lactamase/transpeptidase-like"/>
    <property type="match status" value="1"/>
</dbReference>
<comment type="caution">
    <text evidence="4">The sequence shown here is derived from an EMBL/GenBank/DDBJ whole genome shotgun (WGS) entry which is preliminary data.</text>
</comment>
<evidence type="ECO:0000256" key="1">
    <source>
        <dbReference type="SAM" id="MobiDB-lite"/>
    </source>
</evidence>
<sequence length="493" mass="51249">MAAAAVALLALAVGPRTPHIDGHTSGDADLAAQVRSRISDDAGLEAVHVSVISPEGVRHAGIGSADGVVPDENTRYDLASVTKTFTGQLMADSIARGEIAENDTAASHIPQLAGTPAGEVTLLELATHHSGLPNFLNSAYLVGAIAGSNSADESTEGAENTESADSFLKEVSRAKLDGRGSFSYSNTGVQLLGLVLARAAGAESWEDLVVSRLFEPVGMDSTVFTTVDDDPIVPEGAIRGRLGNGHSTQPGVGGPVGLISGQSTWTTGADLTRYAQAVLDGSAPGGREALKPRAGGERTPGVEGDDGVGYLWRSGRVDGREIYNHEGSMPWGTTYVALDPASGRAVVVLANTFVSGVEDLGLALLTGSGRTLDPSPNAYIYLGPSAAILPALGAWAVWRAEHLGSRLAAGIRTADLAGWAALAVAGGPWDLLPGWTYALAIMPGAYAIASMALRWRELSWLPGPGRLRWWLWLRLVLCLVFIGLVLFIVIPKG</sequence>
<dbReference type="PATRIC" id="fig|1125718.3.peg.2937"/>
<dbReference type="PANTHER" id="PTHR46825:SF9">
    <property type="entry name" value="BETA-LACTAMASE-RELATED DOMAIN-CONTAINING PROTEIN"/>
    <property type="match status" value="1"/>
</dbReference>
<dbReference type="PANTHER" id="PTHR46825">
    <property type="entry name" value="D-ALANYL-D-ALANINE-CARBOXYPEPTIDASE/ENDOPEPTIDASE AMPH"/>
    <property type="match status" value="1"/>
</dbReference>
<protein>
    <submittedName>
        <fullName evidence="4">Beta-lactamase</fullName>
    </submittedName>
</protein>
<name>J0WFE9_9ACTO</name>
<evidence type="ECO:0000256" key="2">
    <source>
        <dbReference type="SAM" id="Phobius"/>
    </source>
</evidence>
<gene>
    <name evidence="4" type="ORF">HMPREF1318_2973</name>
</gene>
<feature type="transmembrane region" description="Helical" evidence="2">
    <location>
        <begin position="435"/>
        <end position="455"/>
    </location>
</feature>
<dbReference type="InterPro" id="IPR001466">
    <property type="entry name" value="Beta-lactam-related"/>
</dbReference>
<feature type="domain" description="Beta-lactamase-related" evidence="3">
    <location>
        <begin position="65"/>
        <end position="359"/>
    </location>
</feature>
<dbReference type="InterPro" id="IPR012338">
    <property type="entry name" value="Beta-lactam/transpept-like"/>
</dbReference>
<keyword evidence="2" id="KW-0812">Transmembrane</keyword>
<dbReference type="EMBL" id="AKFT01000229">
    <property type="protein sequence ID" value="EJF35271.1"/>
    <property type="molecule type" value="Genomic_DNA"/>
</dbReference>
<feature type="region of interest" description="Disordered" evidence="1">
    <location>
        <begin position="282"/>
        <end position="307"/>
    </location>
</feature>
<dbReference type="Pfam" id="PF00144">
    <property type="entry name" value="Beta-lactamase"/>
    <property type="match status" value="1"/>
</dbReference>
<evidence type="ECO:0000313" key="4">
    <source>
        <dbReference type="EMBL" id="EJF35271.1"/>
    </source>
</evidence>
<reference evidence="4 5" key="1">
    <citation type="submission" date="2012-05" db="EMBL/GenBank/DDBJ databases">
        <authorList>
            <person name="Harkins D.M."/>
            <person name="Madupu R."/>
            <person name="Durkin A.S."/>
            <person name="Torralba M."/>
            <person name="Methe B."/>
            <person name="Sutton G.G."/>
            <person name="Nelson K.E."/>
        </authorList>
    </citation>
    <scope>NUCLEOTIDE SEQUENCE [LARGE SCALE GENOMIC DNA]</scope>
    <source>
        <strain evidence="4 5">F0489</strain>
    </source>
</reference>
<feature type="transmembrane region" description="Helical" evidence="2">
    <location>
        <begin position="467"/>
        <end position="490"/>
    </location>
</feature>
<dbReference type="InterPro" id="IPR050491">
    <property type="entry name" value="AmpC-like"/>
</dbReference>
<proteinExistence type="predicted"/>
<feature type="transmembrane region" description="Helical" evidence="2">
    <location>
        <begin position="378"/>
        <end position="398"/>
    </location>
</feature>
<dbReference type="AlphaFoldDB" id="J0WFE9"/>
<keyword evidence="5" id="KW-1185">Reference proteome</keyword>
<keyword evidence="2" id="KW-1133">Transmembrane helix</keyword>
<evidence type="ECO:0000259" key="3">
    <source>
        <dbReference type="Pfam" id="PF00144"/>
    </source>
</evidence>
<keyword evidence="2" id="KW-0472">Membrane</keyword>
<dbReference type="Gene3D" id="3.40.710.10">
    <property type="entry name" value="DD-peptidase/beta-lactamase superfamily"/>
    <property type="match status" value="1"/>
</dbReference>
<dbReference type="eggNOG" id="COG1680">
    <property type="taxonomic scope" value="Bacteria"/>
</dbReference>
<dbReference type="Proteomes" id="UP000002941">
    <property type="component" value="Unassembled WGS sequence"/>
</dbReference>